<keyword evidence="2" id="KW-0285">Flavoprotein</keyword>
<dbReference type="Pfam" id="PF07992">
    <property type="entry name" value="Pyr_redox_2"/>
    <property type="match status" value="1"/>
</dbReference>
<dbReference type="RefSeq" id="WP_084272279.1">
    <property type="nucleotide sequence ID" value="NZ_FWYE01000001.1"/>
</dbReference>
<dbReference type="EMBL" id="FWYE01000001">
    <property type="protein sequence ID" value="SMD30219.1"/>
    <property type="molecule type" value="Genomic_DNA"/>
</dbReference>
<dbReference type="SUPFAM" id="SSF51905">
    <property type="entry name" value="FAD/NAD(P)-binding domain"/>
    <property type="match status" value="1"/>
</dbReference>
<dbReference type="PRINTS" id="PR00368">
    <property type="entry name" value="FADPNR"/>
</dbReference>
<dbReference type="InterPro" id="IPR023753">
    <property type="entry name" value="FAD/NAD-binding_dom"/>
</dbReference>
<feature type="domain" description="Pyridine nucleotide-disulphide oxidoreductase dimerisation" evidence="5">
    <location>
        <begin position="334"/>
        <end position="441"/>
    </location>
</feature>
<gene>
    <name evidence="7" type="ORF">SAMN02745355_0084</name>
</gene>
<evidence type="ECO:0000256" key="2">
    <source>
        <dbReference type="ARBA" id="ARBA00022630"/>
    </source>
</evidence>
<keyword evidence="3" id="KW-0274">FAD</keyword>
<keyword evidence="8" id="KW-1185">Reference proteome</keyword>
<organism evidence="7 8">
    <name type="scientific">Picrophilus torridus (strain ATCC 700027 / DSM 9790 / JCM 10055 / NBRC 100828 / KAW 2/3)</name>
    <dbReference type="NCBI Taxonomy" id="1122961"/>
    <lineage>
        <taxon>Archaea</taxon>
        <taxon>Methanobacteriati</taxon>
        <taxon>Thermoplasmatota</taxon>
        <taxon>Thermoplasmata</taxon>
        <taxon>Thermoplasmatales</taxon>
        <taxon>Picrophilaceae</taxon>
        <taxon>Picrophilus</taxon>
    </lineage>
</organism>
<name>A0A8G2FVH5_PICTO</name>
<comment type="similarity">
    <text evidence="1">Belongs to the class-I pyridine nucleotide-disulfide oxidoreductase family.</text>
</comment>
<dbReference type="SUPFAM" id="SSF55424">
    <property type="entry name" value="FAD/NAD-linked reductases, dimerisation (C-terminal) domain"/>
    <property type="match status" value="1"/>
</dbReference>
<reference evidence="7 8" key="1">
    <citation type="submission" date="2017-04" db="EMBL/GenBank/DDBJ databases">
        <authorList>
            <person name="Varghese N."/>
            <person name="Submissions S."/>
        </authorList>
    </citation>
    <scope>NUCLEOTIDE SEQUENCE [LARGE SCALE GENOMIC DNA]</scope>
    <source>
        <strain evidence="7 8">DSM 9789</strain>
    </source>
</reference>
<dbReference type="GO" id="GO:0006103">
    <property type="term" value="P:2-oxoglutarate metabolic process"/>
    <property type="evidence" value="ECO:0007669"/>
    <property type="project" value="TreeGrafter"/>
</dbReference>
<dbReference type="InterPro" id="IPR050151">
    <property type="entry name" value="Class-I_Pyr_Nuc-Dis_Oxidored"/>
</dbReference>
<dbReference type="GO" id="GO:0004148">
    <property type="term" value="F:dihydrolipoyl dehydrogenase (NADH) activity"/>
    <property type="evidence" value="ECO:0007669"/>
    <property type="project" value="TreeGrafter"/>
</dbReference>
<dbReference type="InterPro" id="IPR036188">
    <property type="entry name" value="FAD/NAD-bd_sf"/>
</dbReference>
<accession>A0A8G2FVH5</accession>
<dbReference type="Proteomes" id="UP000192315">
    <property type="component" value="Unassembled WGS sequence"/>
</dbReference>
<dbReference type="Pfam" id="PF02852">
    <property type="entry name" value="Pyr_redox_dim"/>
    <property type="match status" value="1"/>
</dbReference>
<dbReference type="PIRSF" id="PIRSF000350">
    <property type="entry name" value="Mercury_reductase_MerA"/>
    <property type="match status" value="1"/>
</dbReference>
<dbReference type="Gene3D" id="3.30.390.30">
    <property type="match status" value="1"/>
</dbReference>
<evidence type="ECO:0000313" key="8">
    <source>
        <dbReference type="Proteomes" id="UP000192315"/>
    </source>
</evidence>
<dbReference type="InterPro" id="IPR001100">
    <property type="entry name" value="Pyr_nuc-diS_OxRdtase"/>
</dbReference>
<protein>
    <submittedName>
        <fullName evidence="7">Dihydrolipoamide dehydrogenase</fullName>
    </submittedName>
</protein>
<sequence length="446" mass="49065">MKEYDVVTIGAGGAAYPAAFKLKRSGYNVIMIDKKGVMSGNCLSEGCVPSKAIIESVHKYNTLKGILDLKVDYKKIVDHKDSVQRLRYSDHDRELGEADLKIIKGTGRLVDENTVEVDTGTGIERYHADNIIIATGADTFIPNIKGSELAVTSRDFYSMDPKIKSVPESITIIGGGYIGVETGSFLSILGSRVTIIEMLDRILESMETDIIDKLIPLLPRMDVKTSSEVKSIEKFNDKLKVLLNDGEIVSDMVMMAAGRHPVLPEGLDDLGIKYTKHGINVNMSMQTNIKNIYATGDVNGITPLFHAAKRQSIIAANNIMAGNVPVDYFDPISVPFTLYTIPQLAYVGILPAQAERLGIEHYEATYDMKKDSLAEINNEVYGEITLVFDKRMKIIGGYVIGNDAGNIINEIALCVSRGLSLRDLAEMSHQHPMSFEGLDSAARKFY</sequence>
<dbReference type="NCBIfam" id="NF004943">
    <property type="entry name" value="PRK06292.2-1"/>
    <property type="match status" value="1"/>
</dbReference>
<proteinExistence type="inferred from homology"/>
<evidence type="ECO:0000259" key="6">
    <source>
        <dbReference type="Pfam" id="PF07992"/>
    </source>
</evidence>
<keyword evidence="4" id="KW-0520">NAD</keyword>
<feature type="domain" description="FAD/NAD(P)-binding" evidence="6">
    <location>
        <begin position="4"/>
        <end position="311"/>
    </location>
</feature>
<dbReference type="PANTHER" id="PTHR22912:SF151">
    <property type="entry name" value="DIHYDROLIPOYL DEHYDROGENASE, MITOCHONDRIAL"/>
    <property type="match status" value="1"/>
</dbReference>
<dbReference type="GO" id="GO:0050660">
    <property type="term" value="F:flavin adenine dinucleotide binding"/>
    <property type="evidence" value="ECO:0007669"/>
    <property type="project" value="TreeGrafter"/>
</dbReference>
<dbReference type="PANTHER" id="PTHR22912">
    <property type="entry name" value="DISULFIDE OXIDOREDUCTASE"/>
    <property type="match status" value="1"/>
</dbReference>
<evidence type="ECO:0000313" key="7">
    <source>
        <dbReference type="EMBL" id="SMD30219.1"/>
    </source>
</evidence>
<comment type="caution">
    <text evidence="7">The sequence shown here is derived from an EMBL/GenBank/DDBJ whole genome shotgun (WGS) entry which is preliminary data.</text>
</comment>
<evidence type="ECO:0000256" key="1">
    <source>
        <dbReference type="ARBA" id="ARBA00007532"/>
    </source>
</evidence>
<evidence type="ECO:0000259" key="5">
    <source>
        <dbReference type="Pfam" id="PF02852"/>
    </source>
</evidence>
<dbReference type="InterPro" id="IPR016156">
    <property type="entry name" value="FAD/NAD-linked_Rdtase_dimer_sf"/>
</dbReference>
<evidence type="ECO:0000256" key="4">
    <source>
        <dbReference type="ARBA" id="ARBA00023027"/>
    </source>
</evidence>
<dbReference type="PRINTS" id="PR00411">
    <property type="entry name" value="PNDRDTASEI"/>
</dbReference>
<evidence type="ECO:0000256" key="3">
    <source>
        <dbReference type="ARBA" id="ARBA00022827"/>
    </source>
</evidence>
<dbReference type="Gene3D" id="3.50.50.60">
    <property type="entry name" value="FAD/NAD(P)-binding domain"/>
    <property type="match status" value="2"/>
</dbReference>
<dbReference type="AlphaFoldDB" id="A0A8G2FVH5"/>
<dbReference type="InterPro" id="IPR004099">
    <property type="entry name" value="Pyr_nucl-diS_OxRdtase_dimer"/>
</dbReference>